<organism evidence="1 2">
    <name type="scientific">Burkholderia singularis</name>
    <dbReference type="NCBI Taxonomy" id="1503053"/>
    <lineage>
        <taxon>Bacteria</taxon>
        <taxon>Pseudomonadati</taxon>
        <taxon>Pseudomonadota</taxon>
        <taxon>Betaproteobacteria</taxon>
        <taxon>Burkholderiales</taxon>
        <taxon>Burkholderiaceae</taxon>
        <taxon>Burkholderia</taxon>
        <taxon>pseudomallei group</taxon>
    </lineage>
</organism>
<reference evidence="1 2" key="1">
    <citation type="submission" date="2017-04" db="EMBL/GenBank/DDBJ databases">
        <authorList>
            <person name="Afonso C.L."/>
            <person name="Miller P.J."/>
            <person name="Scott M.A."/>
            <person name="Spackman E."/>
            <person name="Goraichik I."/>
            <person name="Dimitrov K.M."/>
            <person name="Suarez D.L."/>
            <person name="Swayne D.E."/>
        </authorList>
    </citation>
    <scope>NUCLEOTIDE SEQUENCE [LARGE SCALE GENOMIC DNA]</scope>
    <source>
        <strain evidence="1">LMG 28154</strain>
    </source>
</reference>
<proteinExistence type="predicted"/>
<gene>
    <name evidence="1" type="ORF">BSIN_1551</name>
</gene>
<dbReference type="Proteomes" id="UP000198460">
    <property type="component" value="Unassembled WGS sequence"/>
</dbReference>
<dbReference type="AlphaFoldDB" id="A0A238GZ62"/>
<accession>A0A238GZ62</accession>
<protein>
    <submittedName>
        <fullName evidence="1">Uncharacterized protein</fullName>
    </submittedName>
</protein>
<sequence length="40" mass="4328">MKSSFSCFSEFSAQIPHFHHFSDVILEQAASRASGAGGVR</sequence>
<evidence type="ECO:0000313" key="2">
    <source>
        <dbReference type="Proteomes" id="UP000198460"/>
    </source>
</evidence>
<evidence type="ECO:0000313" key="1">
    <source>
        <dbReference type="EMBL" id="SMF98259.1"/>
    </source>
</evidence>
<name>A0A238GZ62_9BURK</name>
<dbReference type="EMBL" id="FXAN01000014">
    <property type="protein sequence ID" value="SMF98259.1"/>
    <property type="molecule type" value="Genomic_DNA"/>
</dbReference>